<dbReference type="AlphaFoldDB" id="A0A930VW23"/>
<comment type="caution">
    <text evidence="9">The sequence shown here is derived from an EMBL/GenBank/DDBJ whole genome shotgun (WGS) entry which is preliminary data.</text>
</comment>
<dbReference type="InterPro" id="IPR004438">
    <property type="entry name" value="Peptidase_M3B"/>
</dbReference>
<dbReference type="InterPro" id="IPR042088">
    <property type="entry name" value="OligoPept_F_C"/>
</dbReference>
<evidence type="ECO:0000256" key="1">
    <source>
        <dbReference type="ARBA" id="ARBA00022670"/>
    </source>
</evidence>
<proteinExistence type="inferred from homology"/>
<evidence type="ECO:0000256" key="5">
    <source>
        <dbReference type="ARBA" id="ARBA00023049"/>
    </source>
</evidence>
<dbReference type="Gene3D" id="1.10.287.830">
    <property type="entry name" value="putative peptidase helix hairpin domain like"/>
    <property type="match status" value="1"/>
</dbReference>
<keyword evidence="4 6" id="KW-0862">Zinc</keyword>
<dbReference type="EMBL" id="JABZGW010000085">
    <property type="protein sequence ID" value="MBF4807616.1"/>
    <property type="molecule type" value="Genomic_DNA"/>
</dbReference>
<feature type="domain" description="Oligopeptidase F N-terminal" evidence="8">
    <location>
        <begin position="113"/>
        <end position="182"/>
    </location>
</feature>
<keyword evidence="2 6" id="KW-0479">Metal-binding</keyword>
<name>A0A930VW23_9ACTN</name>
<evidence type="ECO:0000256" key="6">
    <source>
        <dbReference type="RuleBase" id="RU368091"/>
    </source>
</evidence>
<evidence type="ECO:0000256" key="2">
    <source>
        <dbReference type="ARBA" id="ARBA00022723"/>
    </source>
</evidence>
<dbReference type="Proteomes" id="UP000698335">
    <property type="component" value="Unassembled WGS sequence"/>
</dbReference>
<evidence type="ECO:0000259" key="8">
    <source>
        <dbReference type="Pfam" id="PF08439"/>
    </source>
</evidence>
<dbReference type="InterPro" id="IPR045090">
    <property type="entry name" value="Pept_M3A_M3B"/>
</dbReference>
<comment type="cofactor">
    <cofactor evidence="6">
        <name>Zn(2+)</name>
        <dbReference type="ChEBI" id="CHEBI:29105"/>
    </cofactor>
    <text evidence="6">Binds 1 zinc ion.</text>
</comment>
<keyword evidence="5 6" id="KW-0482">Metalloprotease</keyword>
<dbReference type="NCBIfam" id="TIGR00181">
    <property type="entry name" value="pepF"/>
    <property type="match status" value="1"/>
</dbReference>
<dbReference type="Gene3D" id="1.10.1370.20">
    <property type="entry name" value="Oligoendopeptidase f, C-terminal domain"/>
    <property type="match status" value="1"/>
</dbReference>
<dbReference type="InterPro" id="IPR013647">
    <property type="entry name" value="OligopepF_N_dom"/>
</dbReference>
<dbReference type="EC" id="3.4.24.-" evidence="6"/>
<organism evidence="9 10">
    <name type="scientific">Lancefieldella rimae</name>
    <dbReference type="NCBI Taxonomy" id="1383"/>
    <lineage>
        <taxon>Bacteria</taxon>
        <taxon>Bacillati</taxon>
        <taxon>Actinomycetota</taxon>
        <taxon>Coriobacteriia</taxon>
        <taxon>Coriobacteriales</taxon>
        <taxon>Atopobiaceae</taxon>
        <taxon>Lancefieldella</taxon>
    </lineage>
</organism>
<protein>
    <recommendedName>
        <fullName evidence="6">Oligopeptidase F</fullName>
        <ecNumber evidence="6">3.4.24.-</ecNumber>
    </recommendedName>
</protein>
<comment type="similarity">
    <text evidence="6">Belongs to the peptidase M3B family.</text>
</comment>
<evidence type="ECO:0000313" key="10">
    <source>
        <dbReference type="Proteomes" id="UP000698335"/>
    </source>
</evidence>
<dbReference type="GO" id="GO:0046872">
    <property type="term" value="F:metal ion binding"/>
    <property type="evidence" value="ECO:0007669"/>
    <property type="project" value="UniProtKB-UniRule"/>
</dbReference>
<gene>
    <name evidence="9" type="primary">pepF</name>
    <name evidence="9" type="ORF">HXK26_02825</name>
</gene>
<keyword evidence="3 6" id="KW-0378">Hydrolase</keyword>
<dbReference type="PANTHER" id="PTHR11804:SF84">
    <property type="entry name" value="SACCHAROLYSIN"/>
    <property type="match status" value="1"/>
</dbReference>
<reference evidence="9" key="1">
    <citation type="submission" date="2020-04" db="EMBL/GenBank/DDBJ databases">
        <title>Deep metagenomics examines the oral microbiome during advanced dental caries in children, revealing novel taxa and co-occurrences with host molecules.</title>
        <authorList>
            <person name="Baker J.L."/>
            <person name="Morton J.T."/>
            <person name="Dinis M."/>
            <person name="Alvarez R."/>
            <person name="Tran N.C."/>
            <person name="Knight R."/>
            <person name="Edlund A."/>
        </authorList>
    </citation>
    <scope>NUCLEOTIDE SEQUENCE</scope>
    <source>
        <strain evidence="9">JCVI_38_bin.5</strain>
    </source>
</reference>
<accession>A0A930VW23</accession>
<dbReference type="PANTHER" id="PTHR11804">
    <property type="entry name" value="PROTEASE M3 THIMET OLIGOPEPTIDASE-RELATED"/>
    <property type="match status" value="1"/>
</dbReference>
<keyword evidence="1 6" id="KW-0645">Protease</keyword>
<dbReference type="Pfam" id="PF01432">
    <property type="entry name" value="Peptidase_M3"/>
    <property type="match status" value="1"/>
</dbReference>
<dbReference type="GO" id="GO:0004222">
    <property type="term" value="F:metalloendopeptidase activity"/>
    <property type="evidence" value="ECO:0007669"/>
    <property type="project" value="UniProtKB-UniRule"/>
</dbReference>
<evidence type="ECO:0000256" key="3">
    <source>
        <dbReference type="ARBA" id="ARBA00022801"/>
    </source>
</evidence>
<feature type="domain" description="Peptidase M3A/M3B catalytic" evidence="7">
    <location>
        <begin position="207"/>
        <end position="583"/>
    </location>
</feature>
<dbReference type="Pfam" id="PF08439">
    <property type="entry name" value="Peptidase_M3_N"/>
    <property type="match status" value="1"/>
</dbReference>
<dbReference type="GO" id="GO:0006518">
    <property type="term" value="P:peptide metabolic process"/>
    <property type="evidence" value="ECO:0007669"/>
    <property type="project" value="TreeGrafter"/>
</dbReference>
<evidence type="ECO:0000313" key="9">
    <source>
        <dbReference type="EMBL" id="MBF4807616.1"/>
    </source>
</evidence>
<dbReference type="InterPro" id="IPR001567">
    <property type="entry name" value="Pept_M3A_M3B_dom"/>
</dbReference>
<evidence type="ECO:0000256" key="4">
    <source>
        <dbReference type="ARBA" id="ARBA00022833"/>
    </source>
</evidence>
<dbReference type="GO" id="GO:0006508">
    <property type="term" value="P:proteolysis"/>
    <property type="evidence" value="ECO:0007669"/>
    <property type="project" value="UniProtKB-KW"/>
</dbReference>
<dbReference type="SUPFAM" id="SSF55486">
    <property type="entry name" value="Metalloproteases ('zincins'), catalytic domain"/>
    <property type="match status" value="1"/>
</dbReference>
<dbReference type="CDD" id="cd09608">
    <property type="entry name" value="M3B_PepF"/>
    <property type="match status" value="1"/>
</dbReference>
<evidence type="ECO:0000259" key="7">
    <source>
        <dbReference type="Pfam" id="PF01432"/>
    </source>
</evidence>
<sequence length="597" mass="68437">MNYESRDQIEEKYRWDLSSMFESDEAFEQALVDIKTYPEQLAAYRGKISRSASELLAYLRLEDHVALEFEKAWNYAERRSDEDTRVSKYQAYTSRCMSLYTQLEEAGSWFNAELLSISEDTIAGFYADEPALEHYRRKLEQVLRMRAHTLSAAEEALLARANDAASQPANVYSMFEDADLTFDDATDEKGQKHKLTSGSYIPMLMGHDRVLRESAFKQLYGRYNQFRNTSAAMLTSQIKQLKFFADSRKCESSLAYSLDKNEVPVEVYDNLIEAVHNNLPAFYKYMDLRKQKLGLDELHYWDIYAPLVADVDMKFTYEEACDLIVKALEPMGEKYLELVKKGLSERWVDVYETPGKRSGAYSAGGKGMNPVILMNFQGTLDDVFTLIHEMGHSIHTYLSSHTQEITYSNYVLFVAEVASTCNEALLSHYLLEHESDPARHAYILNHFLEGFRGTIYRQCMFAEFERDVNDMNGRGEALNADVLCEHYGKLNKLYFGPNIVSDEEIKIEWARIPHFYYDFYVYQYSIGFSAAIALSQRILKEGAPAVEDYLNYLSGGCSKPPIELLRGAGVDMATPKPVNEALAYFSELVDQLQAELS</sequence>
<dbReference type="Gene3D" id="1.20.140.70">
    <property type="entry name" value="Oligopeptidase f, N-terminal domain"/>
    <property type="match status" value="1"/>
</dbReference>
<comment type="function">
    <text evidence="6">Has oligopeptidase activity and degrades a variety of small bioactive peptides.</text>
</comment>